<name>A0A7K3MBP6_9ACTN</name>
<comment type="caution">
    <text evidence="1">The sequence shown here is derived from an EMBL/GenBank/DDBJ whole genome shotgun (WGS) entry which is preliminary data.</text>
</comment>
<sequence length="95" mass="10578">MSENEIDNPALQRLEILKSDVAGAKSDVRAELDDIAERIGNGSVWYGTQADLFSADFDGEKDRLKNRADDLPDDVQEVIDVTPETIWLYVGPEPN</sequence>
<dbReference type="EMBL" id="WLZY01000014">
    <property type="protein sequence ID" value="NDL60734.1"/>
    <property type="molecule type" value="Genomic_DNA"/>
</dbReference>
<proteinExistence type="predicted"/>
<accession>A0A7K3MBP6</accession>
<dbReference type="Proteomes" id="UP000460435">
    <property type="component" value="Unassembled WGS sequence"/>
</dbReference>
<evidence type="ECO:0000313" key="1">
    <source>
        <dbReference type="EMBL" id="NDL60734.1"/>
    </source>
</evidence>
<evidence type="ECO:0000313" key="2">
    <source>
        <dbReference type="Proteomes" id="UP000460435"/>
    </source>
</evidence>
<keyword evidence="2" id="KW-1185">Reference proteome</keyword>
<dbReference type="AlphaFoldDB" id="A0A7K3MBP6"/>
<dbReference type="RefSeq" id="WP_162453449.1">
    <property type="nucleotide sequence ID" value="NZ_WLZY01000014.1"/>
</dbReference>
<reference evidence="1 2" key="1">
    <citation type="submission" date="2019-11" db="EMBL/GenBank/DDBJ databases">
        <authorList>
            <person name="Li X.-J."/>
            <person name="Feng X.-M."/>
        </authorList>
    </citation>
    <scope>NUCLEOTIDE SEQUENCE [LARGE SCALE GENOMIC DNA]</scope>
    <source>
        <strain evidence="1 2">XMNu-373</strain>
    </source>
</reference>
<gene>
    <name evidence="1" type="ORF">F7O44_27025</name>
</gene>
<organism evidence="1 2">
    <name type="scientific">Phytoactinopolyspora mesophila</name>
    <dbReference type="NCBI Taxonomy" id="2650750"/>
    <lineage>
        <taxon>Bacteria</taxon>
        <taxon>Bacillati</taxon>
        <taxon>Actinomycetota</taxon>
        <taxon>Actinomycetes</taxon>
        <taxon>Jiangellales</taxon>
        <taxon>Jiangellaceae</taxon>
        <taxon>Phytoactinopolyspora</taxon>
    </lineage>
</organism>
<protein>
    <submittedName>
        <fullName evidence="1">Uncharacterized protein</fullName>
    </submittedName>
</protein>